<evidence type="ECO:0000313" key="1">
    <source>
        <dbReference type="EMBL" id="KAK0721691.1"/>
    </source>
</evidence>
<sequence length="457" mass="50750">MEFGNNDTEEVEAIASGDRDASMRLNWLINPTGYSILAACGPHEEGFESEFEGETRGAVSHLLLKALQERGGLGKRLQDIYAYLQAKFKDYSRVLQQNPVLYGNKRQGFFGYASSDTTTVAVPIVRGPDSSLQLQAGQAHGISCGDRFTLYPVSETESNNNSGTRDDRLLGRVIGVSALTSQLEQVDTAAPNTSHAETRWLARPLTRCSLQRFPIQLSPDILPRESWLTAMKERSLGIHGDSDSGSTASFRVELNSNKEYEIQDESGQKLANLPLMLQGETEAGYFCDVIEHLARFALVKQLTRPSMEEPEERAAEPFATSFSIQIVTRSGTVVDAGCPVQVHHSEKQWTFELRVENKGDKALYLYVYDMEPLWQVNGIGFGTYQVVPPRDDDRRFSGTVKKKLKTMIPAEMLAEGHRQCEDIIKVFVTSQPTSFDTLELPIIGGVAPEKKTSSRIS</sequence>
<gene>
    <name evidence="1" type="ORF">B0T26DRAFT_191129</name>
</gene>
<comment type="caution">
    <text evidence="1">The sequence shown here is derived from an EMBL/GenBank/DDBJ whole genome shotgun (WGS) entry which is preliminary data.</text>
</comment>
<dbReference type="Proteomes" id="UP001172101">
    <property type="component" value="Unassembled WGS sequence"/>
</dbReference>
<proteinExistence type="predicted"/>
<organism evidence="1 2">
    <name type="scientific">Lasiosphaeria miniovina</name>
    <dbReference type="NCBI Taxonomy" id="1954250"/>
    <lineage>
        <taxon>Eukaryota</taxon>
        <taxon>Fungi</taxon>
        <taxon>Dikarya</taxon>
        <taxon>Ascomycota</taxon>
        <taxon>Pezizomycotina</taxon>
        <taxon>Sordariomycetes</taxon>
        <taxon>Sordariomycetidae</taxon>
        <taxon>Sordariales</taxon>
        <taxon>Lasiosphaeriaceae</taxon>
        <taxon>Lasiosphaeria</taxon>
    </lineage>
</organism>
<dbReference type="EMBL" id="JAUIRO010000003">
    <property type="protein sequence ID" value="KAK0721691.1"/>
    <property type="molecule type" value="Genomic_DNA"/>
</dbReference>
<protein>
    <submittedName>
        <fullName evidence="1">Uncharacterized protein</fullName>
    </submittedName>
</protein>
<accession>A0AA40ATJ1</accession>
<dbReference type="GeneID" id="85316953"/>
<dbReference type="AlphaFoldDB" id="A0AA40ATJ1"/>
<name>A0AA40ATJ1_9PEZI</name>
<dbReference type="RefSeq" id="XP_060297615.1">
    <property type="nucleotide sequence ID" value="XM_060433683.1"/>
</dbReference>
<evidence type="ECO:0000313" key="2">
    <source>
        <dbReference type="Proteomes" id="UP001172101"/>
    </source>
</evidence>
<keyword evidence="2" id="KW-1185">Reference proteome</keyword>
<reference evidence="1" key="1">
    <citation type="submission" date="2023-06" db="EMBL/GenBank/DDBJ databases">
        <title>Genome-scale phylogeny and comparative genomics of the fungal order Sordariales.</title>
        <authorList>
            <consortium name="Lawrence Berkeley National Laboratory"/>
            <person name="Hensen N."/>
            <person name="Bonometti L."/>
            <person name="Westerberg I."/>
            <person name="Brannstrom I.O."/>
            <person name="Guillou S."/>
            <person name="Cros-Aarteil S."/>
            <person name="Calhoun S."/>
            <person name="Haridas S."/>
            <person name="Kuo A."/>
            <person name="Mondo S."/>
            <person name="Pangilinan J."/>
            <person name="Riley R."/>
            <person name="LaButti K."/>
            <person name="Andreopoulos B."/>
            <person name="Lipzen A."/>
            <person name="Chen C."/>
            <person name="Yanf M."/>
            <person name="Daum C."/>
            <person name="Ng V."/>
            <person name="Clum A."/>
            <person name="Steindorff A."/>
            <person name="Ohm R."/>
            <person name="Martin F."/>
            <person name="Silar P."/>
            <person name="Natvig D."/>
            <person name="Lalanne C."/>
            <person name="Gautier V."/>
            <person name="Ament-velasquez S.L."/>
            <person name="Kruys A."/>
            <person name="Hutchinson M.I."/>
            <person name="Powell A.J."/>
            <person name="Barry K."/>
            <person name="Miller A.N."/>
            <person name="Grigoriev I.V."/>
            <person name="Debuchy R."/>
            <person name="Gladieux P."/>
            <person name="Thoren M.H."/>
            <person name="Johannesson H."/>
        </authorList>
    </citation>
    <scope>NUCLEOTIDE SEQUENCE</scope>
    <source>
        <strain evidence="1">SMH2392-1A</strain>
    </source>
</reference>